<evidence type="ECO:0000256" key="1">
    <source>
        <dbReference type="ARBA" id="ARBA00022468"/>
    </source>
</evidence>
<keyword evidence="1" id="KW-0343">GTPase activation</keyword>
<dbReference type="AlphaFoldDB" id="A0A7S1CX86"/>
<dbReference type="GO" id="GO:0005096">
    <property type="term" value="F:GTPase activator activity"/>
    <property type="evidence" value="ECO:0007669"/>
    <property type="project" value="UniProtKB-KW"/>
</dbReference>
<organism evidence="4">
    <name type="scientific">Cyclophora tenuis</name>
    <name type="common">Marine diatom</name>
    <dbReference type="NCBI Taxonomy" id="216820"/>
    <lineage>
        <taxon>Eukaryota</taxon>
        <taxon>Sar</taxon>
        <taxon>Stramenopiles</taxon>
        <taxon>Ochrophyta</taxon>
        <taxon>Bacillariophyta</taxon>
        <taxon>Fragilariophyceae</taxon>
        <taxon>Fragilariophycidae</taxon>
        <taxon>Cyclophorales</taxon>
        <taxon>Cyclophoraceae</taxon>
        <taxon>Cyclophora</taxon>
    </lineage>
</organism>
<name>A0A7S1CX86_CYCTE</name>
<dbReference type="GO" id="GO:0006913">
    <property type="term" value="P:nucleocytoplasmic transport"/>
    <property type="evidence" value="ECO:0007669"/>
    <property type="project" value="TreeGrafter"/>
</dbReference>
<accession>A0A7S1CX86</accession>
<protein>
    <submittedName>
        <fullName evidence="4">Uncharacterized protein</fullName>
    </submittedName>
</protein>
<evidence type="ECO:0000256" key="2">
    <source>
        <dbReference type="ARBA" id="ARBA00022614"/>
    </source>
</evidence>
<gene>
    <name evidence="4" type="ORF">CTEN0397_LOCUS280</name>
</gene>
<keyword evidence="2" id="KW-0433">Leucine-rich repeat</keyword>
<dbReference type="GO" id="GO:0005634">
    <property type="term" value="C:nucleus"/>
    <property type="evidence" value="ECO:0007669"/>
    <property type="project" value="TreeGrafter"/>
</dbReference>
<evidence type="ECO:0000256" key="3">
    <source>
        <dbReference type="ARBA" id="ARBA00022737"/>
    </source>
</evidence>
<dbReference type="PANTHER" id="PTHR24113:SF12">
    <property type="entry name" value="RAN GTPASE-ACTIVATING PROTEIN 1"/>
    <property type="match status" value="1"/>
</dbReference>
<dbReference type="InterPro" id="IPR001611">
    <property type="entry name" value="Leu-rich_rpt"/>
</dbReference>
<dbReference type="InterPro" id="IPR032675">
    <property type="entry name" value="LRR_dom_sf"/>
</dbReference>
<dbReference type="SMART" id="SM00368">
    <property type="entry name" value="LRR_RI"/>
    <property type="match status" value="4"/>
</dbReference>
<dbReference type="GO" id="GO:0005829">
    <property type="term" value="C:cytosol"/>
    <property type="evidence" value="ECO:0007669"/>
    <property type="project" value="TreeGrafter"/>
</dbReference>
<reference evidence="4" key="1">
    <citation type="submission" date="2021-01" db="EMBL/GenBank/DDBJ databases">
        <authorList>
            <person name="Corre E."/>
            <person name="Pelletier E."/>
            <person name="Niang G."/>
            <person name="Scheremetjew M."/>
            <person name="Finn R."/>
            <person name="Kale V."/>
            <person name="Holt S."/>
            <person name="Cochrane G."/>
            <person name="Meng A."/>
            <person name="Brown T."/>
            <person name="Cohen L."/>
        </authorList>
    </citation>
    <scope>NUCLEOTIDE SEQUENCE</scope>
    <source>
        <strain evidence="4">ECT3854</strain>
    </source>
</reference>
<keyword evidence="3" id="KW-0677">Repeat</keyword>
<dbReference type="PANTHER" id="PTHR24113">
    <property type="entry name" value="RAN GTPASE-ACTIVATING PROTEIN 1"/>
    <property type="match status" value="1"/>
</dbReference>
<dbReference type="Gene3D" id="3.80.10.10">
    <property type="entry name" value="Ribonuclease Inhibitor"/>
    <property type="match status" value="2"/>
</dbReference>
<dbReference type="SUPFAM" id="SSF52047">
    <property type="entry name" value="RNI-like"/>
    <property type="match status" value="1"/>
</dbReference>
<dbReference type="EMBL" id="HBFW01000453">
    <property type="protein sequence ID" value="CAD8929263.1"/>
    <property type="molecule type" value="Transcribed_RNA"/>
</dbReference>
<dbReference type="GO" id="GO:0031267">
    <property type="term" value="F:small GTPase binding"/>
    <property type="evidence" value="ECO:0007669"/>
    <property type="project" value="TreeGrafter"/>
</dbReference>
<sequence length="371" mass="39653">MTALTKLILGGNAIDDAGACALAEGLRVNKSLLHLELWINQISDNGIVALMSSLEGNNNDTLTHLCFSRNHTIGNKGWDAIRRYLHSPKNISGQSGLVKLNLSRTQTAAANTNALELLADALCVNRCLQNLVLTGMNESRCCGTITGGGGATSTTTATTSMEIQSIGDMLCVNQTLVVIHLGACQIGPKDGCYLAKCLESNTTLVELDLNSNELDDRAAHALAQTLLVVVVPCTAASSSSSSSGTALCKLNLWSNAGIGESGVWAMVEAARVNKNLVQCSVDTRLLGRDHPAVQSLRFALFLNQIRFRDFLLLESCHKLIPSIVGGQPTSFTTTKNNNRAPATRHDLTYLLFQNLPSVFCGRKKDGTHNCS</sequence>
<dbReference type="Pfam" id="PF13516">
    <property type="entry name" value="LRR_6"/>
    <property type="match status" value="3"/>
</dbReference>
<proteinExistence type="predicted"/>
<dbReference type="InterPro" id="IPR027038">
    <property type="entry name" value="RanGap"/>
</dbReference>
<dbReference type="GO" id="GO:0048471">
    <property type="term" value="C:perinuclear region of cytoplasm"/>
    <property type="evidence" value="ECO:0007669"/>
    <property type="project" value="TreeGrafter"/>
</dbReference>
<evidence type="ECO:0000313" key="4">
    <source>
        <dbReference type="EMBL" id="CAD8929263.1"/>
    </source>
</evidence>